<evidence type="ECO:0000256" key="6">
    <source>
        <dbReference type="ARBA" id="ARBA00022692"/>
    </source>
</evidence>
<keyword evidence="6 9" id="KW-0812">Transmembrane</keyword>
<keyword evidence="3 9" id="KW-0813">Transport</keyword>
<dbReference type="InterPro" id="IPR000731">
    <property type="entry name" value="SSD"/>
</dbReference>
<evidence type="ECO:0000313" key="11">
    <source>
        <dbReference type="EMBL" id="QGT78534.1"/>
    </source>
</evidence>
<dbReference type="Gene3D" id="3.30.70.1440">
    <property type="entry name" value="Multidrug efflux transporter AcrB pore domain"/>
    <property type="match status" value="1"/>
</dbReference>
<evidence type="ECO:0000256" key="9">
    <source>
        <dbReference type="RuleBase" id="RU364070"/>
    </source>
</evidence>
<feature type="transmembrane region" description="Helical" evidence="9">
    <location>
        <begin position="394"/>
        <end position="415"/>
    </location>
</feature>
<evidence type="ECO:0000256" key="1">
    <source>
        <dbReference type="ARBA" id="ARBA00004429"/>
    </source>
</evidence>
<dbReference type="Gene3D" id="3.30.2090.10">
    <property type="entry name" value="Multidrug efflux transporter AcrB TolC docking domain, DN and DC subdomains"/>
    <property type="match status" value="2"/>
</dbReference>
<dbReference type="PANTHER" id="PTHR32063">
    <property type="match status" value="1"/>
</dbReference>
<proteinExistence type="inferred from homology"/>
<comment type="subcellular location">
    <subcellularLocation>
        <location evidence="1 9">Cell inner membrane</location>
        <topology evidence="1 9">Multi-pass membrane protein</topology>
    </subcellularLocation>
</comment>
<dbReference type="GO" id="GO:0005886">
    <property type="term" value="C:plasma membrane"/>
    <property type="evidence" value="ECO:0007669"/>
    <property type="project" value="UniProtKB-SubCell"/>
</dbReference>
<evidence type="ECO:0000313" key="12">
    <source>
        <dbReference type="Proteomes" id="UP000427716"/>
    </source>
</evidence>
<dbReference type="RefSeq" id="WP_136866132.1">
    <property type="nucleotide sequence ID" value="NZ_CP046415.1"/>
</dbReference>
<feature type="transmembrane region" description="Helical" evidence="9">
    <location>
        <begin position="871"/>
        <end position="889"/>
    </location>
</feature>
<evidence type="ECO:0000256" key="2">
    <source>
        <dbReference type="ARBA" id="ARBA00010942"/>
    </source>
</evidence>
<protein>
    <recommendedName>
        <fullName evidence="9">Efflux pump membrane transporter</fullName>
    </recommendedName>
</protein>
<feature type="transmembrane region" description="Helical" evidence="9">
    <location>
        <begin position="368"/>
        <end position="388"/>
    </location>
</feature>
<evidence type="ECO:0000256" key="8">
    <source>
        <dbReference type="ARBA" id="ARBA00023136"/>
    </source>
</evidence>
<dbReference type="GO" id="GO:0042910">
    <property type="term" value="F:xenobiotic transmembrane transporter activity"/>
    <property type="evidence" value="ECO:0007669"/>
    <property type="project" value="TreeGrafter"/>
</dbReference>
<feature type="domain" description="SSD" evidence="10">
    <location>
        <begin position="333"/>
        <end position="497"/>
    </location>
</feature>
<feature type="transmembrane region" description="Helical" evidence="9">
    <location>
        <begin position="436"/>
        <end position="460"/>
    </location>
</feature>
<keyword evidence="7 9" id="KW-1133">Transmembrane helix</keyword>
<evidence type="ECO:0000256" key="3">
    <source>
        <dbReference type="ARBA" id="ARBA00022448"/>
    </source>
</evidence>
<dbReference type="AlphaFoldDB" id="A0A6I6D4R5"/>
<keyword evidence="5 9" id="KW-0997">Cell inner membrane</keyword>
<evidence type="ECO:0000259" key="10">
    <source>
        <dbReference type="PROSITE" id="PS50156"/>
    </source>
</evidence>
<dbReference type="SUPFAM" id="SSF82693">
    <property type="entry name" value="Multidrug efflux transporter AcrB pore domain, PN1, PN2, PC1 and PC2 subdomains"/>
    <property type="match status" value="4"/>
</dbReference>
<feature type="transmembrane region" description="Helical" evidence="9">
    <location>
        <begin position="12"/>
        <end position="33"/>
    </location>
</feature>
<dbReference type="Proteomes" id="UP000427716">
    <property type="component" value="Chromosome"/>
</dbReference>
<evidence type="ECO:0000256" key="7">
    <source>
        <dbReference type="ARBA" id="ARBA00022989"/>
    </source>
</evidence>
<feature type="transmembrane region" description="Helical" evidence="9">
    <location>
        <begin position="924"/>
        <end position="945"/>
    </location>
</feature>
<comment type="similarity">
    <text evidence="2 9">Belongs to the resistance-nodulation-cell division (RND) (TC 2.A.6) family.</text>
</comment>
<dbReference type="GO" id="GO:0015562">
    <property type="term" value="F:efflux transmembrane transporter activity"/>
    <property type="evidence" value="ECO:0007669"/>
    <property type="project" value="InterPro"/>
</dbReference>
<dbReference type="PRINTS" id="PR00702">
    <property type="entry name" value="ACRIFLAVINRP"/>
</dbReference>
<feature type="transmembrane region" description="Helical" evidence="9">
    <location>
        <begin position="1006"/>
        <end position="1028"/>
    </location>
</feature>
<dbReference type="InterPro" id="IPR004764">
    <property type="entry name" value="MdtF-like"/>
</dbReference>
<name>A0A6I6D4R5_9GAMM</name>
<dbReference type="PROSITE" id="PS50156">
    <property type="entry name" value="SSD"/>
    <property type="match status" value="1"/>
</dbReference>
<dbReference type="FunFam" id="3.30.70.1430:FF:000001">
    <property type="entry name" value="Efflux pump membrane transporter"/>
    <property type="match status" value="1"/>
</dbReference>
<sequence>MFSKFFIDRPIFSTVLAIVIMIAGGAAFTGLPVEQYPEIVPPEVEVRATYAGADASTLAESVAAPLEQAINGVDDMLYMTSGSSDAGTMNLSVTFATGTDPDQATIDVNNRVQRALPQLPQEVRDQGVVVNKKSSSLLMVITLISENEEFDTKFLSNYGLINILDSLKRVPGIGDARLFGAQDYSIRVWFDPAKLAHFDLTQDDIAEAIREQNAQFAAGKFNDSPNKEGEAFTYTITSQGRFSDVEEFQNIILASSEDGGTLRLSDVAEVELGSQRYGFNATYNGAPTVPMGIYLAPGANALETVAQVRERMEELRDRFPGDMTYKIPLDTTDFVRISIEEVLKVFVEALVLVSLVIFVFLQKPRATIVPLIAIPVALIGALAGLYLSGMSINLLTLFGFVLAIGIVVDDAIIVIENVERLMREEGLKAREASIKAMEQVTGPIVATTLVLLAVFVPVAFIPGLAGEMYRQFAVALSISVVLSGVVALTLTPSMTALLLKNHQDKEPVLPFRIFNRGFDAFRDGYMKVVHFFLVAWPIGLLLFAGVVIAAVVMFRSTPTGLVPEEDPGYFISTLNLDPAASLERTGEVRDEYSAMIRENPDVQMQVAFAGFDLLAGTQRPYKGVAFTRLNDWSERPAEDQSVQATVKKAMGAGTQIEEGMIMAFVPPPIRGMSTTGGFEAYLQQRGSADVKALAEAANALVAAANERPELAGVRTTFVDNTPQFRMDVDREQAYALDVPVAAVFRTMQGTFGTRYINDFTLFGRNFQVNMAADADFRADPQDLENVFVRSGDQQLVPISSVVSLTRTTGADVIDRFNIFPAAKIMGNPAEGYSSGQALTAMQEVVDQTLGGGDYTLGWVGSAFQELSSGSAGAIAFLLGVIMVFLILAAQYERWSLPFAVITAVPFAVLGALIAIWMRGLNIDIYFQVGMLVLIAMSAKNAILVVEFASKMHTEDGLSIKDAALKAARIRFRPVIMTSMAFILGVLPLALATGAGEAARNSLGTPIVGGMILATYVAILFIPMFFELLQTGSEKLFRRKHAPT</sequence>
<reference evidence="11 12" key="1">
    <citation type="submission" date="2019-11" db="EMBL/GenBank/DDBJ databases">
        <authorList>
            <person name="Zhang J."/>
            <person name="Sun C."/>
        </authorList>
    </citation>
    <scope>NUCLEOTIDE SEQUENCE [LARGE SCALE GENOMIC DNA]</scope>
    <source>
        <strain evidence="12">sp2</strain>
    </source>
</reference>
<keyword evidence="4" id="KW-1003">Cell membrane</keyword>
<evidence type="ECO:0000256" key="4">
    <source>
        <dbReference type="ARBA" id="ARBA00022475"/>
    </source>
</evidence>
<keyword evidence="12" id="KW-1185">Reference proteome</keyword>
<dbReference type="GO" id="GO:0009636">
    <property type="term" value="P:response to toxic substance"/>
    <property type="evidence" value="ECO:0007669"/>
    <property type="project" value="UniProtKB-ARBA"/>
</dbReference>
<dbReference type="EMBL" id="CP046415">
    <property type="protein sequence ID" value="QGT78534.1"/>
    <property type="molecule type" value="Genomic_DNA"/>
</dbReference>
<dbReference type="NCBIfam" id="NF000282">
    <property type="entry name" value="RND_permease_1"/>
    <property type="match status" value="1"/>
</dbReference>
<dbReference type="Pfam" id="PF00873">
    <property type="entry name" value="ACR_tran"/>
    <property type="match status" value="1"/>
</dbReference>
<dbReference type="SUPFAM" id="SSF82866">
    <property type="entry name" value="Multidrug efflux transporter AcrB transmembrane domain"/>
    <property type="match status" value="2"/>
</dbReference>
<feature type="transmembrane region" description="Helical" evidence="9">
    <location>
        <begin position="531"/>
        <end position="554"/>
    </location>
</feature>
<dbReference type="Gene3D" id="3.30.70.1430">
    <property type="entry name" value="Multidrug efflux transporter AcrB pore domain"/>
    <property type="match status" value="2"/>
</dbReference>
<feature type="transmembrane region" description="Helical" evidence="9">
    <location>
        <begin position="472"/>
        <end position="499"/>
    </location>
</feature>
<dbReference type="Gene3D" id="1.20.1640.10">
    <property type="entry name" value="Multidrug efflux transporter AcrB transmembrane domain"/>
    <property type="match status" value="2"/>
</dbReference>
<dbReference type="Gene3D" id="3.30.70.1320">
    <property type="entry name" value="Multidrug efflux transporter AcrB pore domain like"/>
    <property type="match status" value="1"/>
</dbReference>
<accession>A0A6I6D4R5</accession>
<dbReference type="KEGG" id="ghl:GM160_06275"/>
<dbReference type="SUPFAM" id="SSF82714">
    <property type="entry name" value="Multidrug efflux transporter AcrB TolC docking domain, DN and DC subdomains"/>
    <property type="match status" value="2"/>
</dbReference>
<keyword evidence="8 9" id="KW-0472">Membrane</keyword>
<dbReference type="InterPro" id="IPR001036">
    <property type="entry name" value="Acrflvin-R"/>
</dbReference>
<evidence type="ECO:0000256" key="5">
    <source>
        <dbReference type="ARBA" id="ARBA00022519"/>
    </source>
</evidence>
<organism evidence="11 12">
    <name type="scientific">Guyparkeria halophila</name>
    <dbReference type="NCBI Taxonomy" id="47960"/>
    <lineage>
        <taxon>Bacteria</taxon>
        <taxon>Pseudomonadati</taxon>
        <taxon>Pseudomonadota</taxon>
        <taxon>Gammaproteobacteria</taxon>
        <taxon>Chromatiales</taxon>
        <taxon>Thioalkalibacteraceae</taxon>
        <taxon>Guyparkeria</taxon>
    </lineage>
</organism>
<dbReference type="PANTHER" id="PTHR32063:SF76">
    <property type="entry name" value="EFFLUX PUMP MEMBRANE TRANSPORTER"/>
    <property type="match status" value="1"/>
</dbReference>
<feature type="transmembrane region" description="Helical" evidence="9">
    <location>
        <begin position="896"/>
        <end position="918"/>
    </location>
</feature>
<dbReference type="InterPro" id="IPR027463">
    <property type="entry name" value="AcrB_DN_DC_subdom"/>
</dbReference>
<dbReference type="NCBIfam" id="TIGR00915">
    <property type="entry name" value="2A0602"/>
    <property type="match status" value="1"/>
</dbReference>
<gene>
    <name evidence="11" type="ORF">GM160_06275</name>
</gene>
<feature type="transmembrane region" description="Helical" evidence="9">
    <location>
        <begin position="974"/>
        <end position="994"/>
    </location>
</feature>
<feature type="transmembrane region" description="Helical" evidence="9">
    <location>
        <begin position="342"/>
        <end position="361"/>
    </location>
</feature>
<dbReference type="FunFam" id="1.20.1640.10:FF:000001">
    <property type="entry name" value="Efflux pump membrane transporter"/>
    <property type="match status" value="1"/>
</dbReference>